<dbReference type="OrthoDB" id="19141at2759"/>
<evidence type="ECO:0000313" key="7">
    <source>
        <dbReference type="Proteomes" id="UP000196158"/>
    </source>
</evidence>
<reference evidence="6 7" key="1">
    <citation type="submission" date="2017-04" db="EMBL/GenBank/DDBJ databases">
        <authorList>
            <person name="Afonso C.L."/>
            <person name="Miller P.J."/>
            <person name="Scott M.A."/>
            <person name="Spackman E."/>
            <person name="Goraichik I."/>
            <person name="Dimitrov K.M."/>
            <person name="Suarez D.L."/>
            <person name="Swayne D.E."/>
        </authorList>
    </citation>
    <scope>NUCLEOTIDE SEQUENCE [LARGE SCALE GENOMIC DNA]</scope>
</reference>
<name>A0A1X7RAE0_9SACH</name>
<feature type="region of interest" description="Disordered" evidence="4">
    <location>
        <begin position="132"/>
        <end position="209"/>
    </location>
</feature>
<feature type="domain" description="TRNA-binding" evidence="5">
    <location>
        <begin position="213"/>
        <end position="315"/>
    </location>
</feature>
<dbReference type="GO" id="GO:0004812">
    <property type="term" value="F:aminoacyl-tRNA ligase activity"/>
    <property type="evidence" value="ECO:0007669"/>
    <property type="project" value="UniProtKB-KW"/>
</dbReference>
<dbReference type="Gene3D" id="1.20.1050.10">
    <property type="match status" value="1"/>
</dbReference>
<dbReference type="CDD" id="cd02799">
    <property type="entry name" value="tRNA_bind_EMAP-II_like"/>
    <property type="match status" value="1"/>
</dbReference>
<evidence type="ECO:0000256" key="3">
    <source>
        <dbReference type="PROSITE-ProRule" id="PRU00209"/>
    </source>
</evidence>
<dbReference type="SUPFAM" id="SSF50249">
    <property type="entry name" value="Nucleic acid-binding proteins"/>
    <property type="match status" value="1"/>
</dbReference>
<evidence type="ECO:0000259" key="5">
    <source>
        <dbReference type="PROSITE" id="PS50886"/>
    </source>
</evidence>
<evidence type="ECO:0000256" key="4">
    <source>
        <dbReference type="SAM" id="MobiDB-lite"/>
    </source>
</evidence>
<keyword evidence="2 3" id="KW-0694">RNA-binding</keyword>
<dbReference type="GO" id="GO:0000049">
    <property type="term" value="F:tRNA binding"/>
    <property type="evidence" value="ECO:0007669"/>
    <property type="project" value="UniProtKB-UniRule"/>
</dbReference>
<feature type="compositionally biased region" description="Basic and acidic residues" evidence="4">
    <location>
        <begin position="191"/>
        <end position="201"/>
    </location>
</feature>
<dbReference type="PROSITE" id="PS50886">
    <property type="entry name" value="TRBD"/>
    <property type="match status" value="1"/>
</dbReference>
<dbReference type="InterPro" id="IPR036282">
    <property type="entry name" value="Glutathione-S-Trfase_C_sf"/>
</dbReference>
<gene>
    <name evidence="6" type="ORF">KASA_0G01826G</name>
</gene>
<dbReference type="InterPro" id="IPR002547">
    <property type="entry name" value="tRNA-bd_dom"/>
</dbReference>
<proteinExistence type="predicted"/>
<dbReference type="InterPro" id="IPR051270">
    <property type="entry name" value="Tyrosine-tRNA_ligase_regulator"/>
</dbReference>
<dbReference type="InterPro" id="IPR012340">
    <property type="entry name" value="NA-bd_OB-fold"/>
</dbReference>
<dbReference type="FunFam" id="2.40.50.140:FF:000199">
    <property type="entry name" value="tRNA-aminoacylation cofactor ARC1"/>
    <property type="match status" value="1"/>
</dbReference>
<dbReference type="Pfam" id="PF21972">
    <property type="entry name" value="Arc1p_N_like"/>
    <property type="match status" value="1"/>
</dbReference>
<dbReference type="CDD" id="cd10304">
    <property type="entry name" value="GST_C_Arc1p_N_like"/>
    <property type="match status" value="1"/>
</dbReference>
<evidence type="ECO:0000256" key="2">
    <source>
        <dbReference type="ARBA" id="ARBA00022884"/>
    </source>
</evidence>
<dbReference type="STRING" id="1789683.A0A1X7RAE0"/>
<dbReference type="Proteomes" id="UP000196158">
    <property type="component" value="Unassembled WGS sequence"/>
</dbReference>
<keyword evidence="1 3" id="KW-0820">tRNA-binding</keyword>
<organism evidence="6 7">
    <name type="scientific">Maudiozyma saulgeensis</name>
    <dbReference type="NCBI Taxonomy" id="1789683"/>
    <lineage>
        <taxon>Eukaryota</taxon>
        <taxon>Fungi</taxon>
        <taxon>Dikarya</taxon>
        <taxon>Ascomycota</taxon>
        <taxon>Saccharomycotina</taxon>
        <taxon>Saccharomycetes</taxon>
        <taxon>Saccharomycetales</taxon>
        <taxon>Saccharomycetaceae</taxon>
        <taxon>Maudiozyma</taxon>
    </lineage>
</organism>
<evidence type="ECO:0000313" key="6">
    <source>
        <dbReference type="EMBL" id="SMN22571.1"/>
    </source>
</evidence>
<keyword evidence="7" id="KW-1185">Reference proteome</keyword>
<keyword evidence="6" id="KW-0030">Aminoacyl-tRNA synthetase</keyword>
<dbReference type="SUPFAM" id="SSF47616">
    <property type="entry name" value="GST C-terminal domain-like"/>
    <property type="match status" value="1"/>
</dbReference>
<keyword evidence="6" id="KW-0436">Ligase</keyword>
<dbReference type="GO" id="GO:0017102">
    <property type="term" value="C:methionyl glutamyl tRNA synthetase complex"/>
    <property type="evidence" value="ECO:0007669"/>
    <property type="project" value="TreeGrafter"/>
</dbReference>
<accession>A0A1X7RAE0</accession>
<dbReference type="EMBL" id="FXLY01000012">
    <property type="protein sequence ID" value="SMN22571.1"/>
    <property type="molecule type" value="Genomic_DNA"/>
</dbReference>
<dbReference type="PANTHER" id="PTHR11586">
    <property type="entry name" value="TRNA-AMINOACYLATION COFACTOR ARC1 FAMILY MEMBER"/>
    <property type="match status" value="1"/>
</dbReference>
<dbReference type="PANTHER" id="PTHR11586:SF33">
    <property type="entry name" value="AMINOACYL TRNA SYNTHASE COMPLEX-INTERACTING MULTIFUNCTIONAL PROTEIN 1"/>
    <property type="match status" value="1"/>
</dbReference>
<dbReference type="Gene3D" id="2.40.50.140">
    <property type="entry name" value="Nucleic acid-binding proteins"/>
    <property type="match status" value="1"/>
</dbReference>
<protein>
    <submittedName>
        <fullName evidence="6">Similar to Saccharomyces cerevisiae YGL105W ARC1 Protein that binds tRNA and methionyl-and glutamyl-tRNA synthetases (Mes1p and Gus1p)</fullName>
    </submittedName>
</protein>
<dbReference type="InterPro" id="IPR053836">
    <property type="entry name" value="Arc1-like_N"/>
</dbReference>
<evidence type="ECO:0000256" key="1">
    <source>
        <dbReference type="ARBA" id="ARBA00022555"/>
    </source>
</evidence>
<feature type="compositionally biased region" description="Basic and acidic residues" evidence="4">
    <location>
        <begin position="135"/>
        <end position="182"/>
    </location>
</feature>
<dbReference type="Pfam" id="PF01588">
    <property type="entry name" value="tRNA_bind"/>
    <property type="match status" value="1"/>
</dbReference>
<dbReference type="AlphaFoldDB" id="A0A1X7RAE0"/>
<sequence length="381" mass="42006">MSDLITKFKTLSIASPALSREQNAFNTQWQSVLKSGQVEQQLDQMNLFLRDNTFLVSTLQPTETDVEVFEAVLPLSKQLVSATKDVKDVYAKYRHVFRWVDYLQNLLAVPSGEQLTLNHDLELPREIIEKKKKTDGKAAEGKTDAEAKEGKKAGKKAAEGEQKQRGKPDEETLKKLREEAKAKKAAKKAAKAQEEAAKGKDGTSSAAAGELPAPSVIDFRVGFIQKAVKHPNADSLYVSTIDVGDEEGPRTVCSGLVKHFPLEAMQERYVVVVCNLKPVNMRSIKSTAMVLCGSDEEHVEFVEPPAGSVAGDKVFFEGYGAEEPLKQLNPKKKIWEALQPHFSTNDALEVFFKKDDGSALKLTNAKGESFKVASIKNANVR</sequence>